<protein>
    <submittedName>
        <fullName evidence="2">Uncharacterized protein</fullName>
    </submittedName>
</protein>
<proteinExistence type="predicted"/>
<evidence type="ECO:0000256" key="1">
    <source>
        <dbReference type="SAM" id="Phobius"/>
    </source>
</evidence>
<dbReference type="EMBL" id="JOKG01000001">
    <property type="protein sequence ID" value="KEQ15659.1"/>
    <property type="molecule type" value="Genomic_DNA"/>
</dbReference>
<dbReference type="AlphaFoldDB" id="A0A081NB36"/>
<sequence>MIPLIIGAAALTAGLGAGSFVGAQVDDALDQGSGGGMRTDSLILGAALIGVVYLVVKKGKLL</sequence>
<keyword evidence="1" id="KW-1133">Transmembrane helix</keyword>
<evidence type="ECO:0000313" key="2">
    <source>
        <dbReference type="EMBL" id="KEQ15659.1"/>
    </source>
</evidence>
<organism evidence="2 3">
    <name type="scientific">Endozoicomonas montiporae</name>
    <dbReference type="NCBI Taxonomy" id="1027273"/>
    <lineage>
        <taxon>Bacteria</taxon>
        <taxon>Pseudomonadati</taxon>
        <taxon>Pseudomonadota</taxon>
        <taxon>Gammaproteobacteria</taxon>
        <taxon>Oceanospirillales</taxon>
        <taxon>Endozoicomonadaceae</taxon>
        <taxon>Endozoicomonas</taxon>
    </lineage>
</organism>
<dbReference type="Proteomes" id="UP000028006">
    <property type="component" value="Unassembled WGS sequence"/>
</dbReference>
<keyword evidence="3" id="KW-1185">Reference proteome</keyword>
<accession>A0A081NB36</accession>
<gene>
    <name evidence="2" type="ORF">GZ77_03495</name>
</gene>
<evidence type="ECO:0000313" key="3">
    <source>
        <dbReference type="Proteomes" id="UP000028006"/>
    </source>
</evidence>
<feature type="transmembrane region" description="Helical" evidence="1">
    <location>
        <begin position="39"/>
        <end position="56"/>
    </location>
</feature>
<dbReference type="RefSeq" id="WP_034872951.1">
    <property type="nucleotide sequence ID" value="NZ_JOKG01000001.1"/>
</dbReference>
<reference evidence="2 3" key="1">
    <citation type="submission" date="2014-06" db="EMBL/GenBank/DDBJ databases">
        <title>Whole Genome Sequences of Three Symbiotic Endozoicomonas Bacteria.</title>
        <authorList>
            <person name="Neave M.J."/>
            <person name="Apprill A."/>
            <person name="Voolstra C.R."/>
        </authorList>
    </citation>
    <scope>NUCLEOTIDE SEQUENCE [LARGE SCALE GENOMIC DNA]</scope>
    <source>
        <strain evidence="2 3">LMG 24815</strain>
    </source>
</reference>
<name>A0A081NB36_9GAMM</name>
<keyword evidence="1" id="KW-0472">Membrane</keyword>
<keyword evidence="1" id="KW-0812">Transmembrane</keyword>
<comment type="caution">
    <text evidence="2">The sequence shown here is derived from an EMBL/GenBank/DDBJ whole genome shotgun (WGS) entry which is preliminary data.</text>
</comment>